<protein>
    <submittedName>
        <fullName evidence="3">Oxidoreductase, short chain dehydrogenase/reductase family</fullName>
    </submittedName>
</protein>
<dbReference type="InterPro" id="IPR050259">
    <property type="entry name" value="SDR"/>
</dbReference>
<accession>I7A451</accession>
<dbReference type="AlphaFoldDB" id="I7A451"/>
<reference evidence="3 4" key="1">
    <citation type="journal article" date="2013" name="PLoS ONE">
        <title>Genomic analysis of Melioribacter roseus, facultatively anaerobic organotrophic bacterium representing a novel deep lineage within Bacteriodetes/Chlorobi group.</title>
        <authorList>
            <person name="Kadnikov V.V."/>
            <person name="Mardanov A.V."/>
            <person name="Podosokorskaya O.A."/>
            <person name="Gavrilov S.N."/>
            <person name="Kublanov I.V."/>
            <person name="Beletsky A.V."/>
            <person name="Bonch-Osmolovskaya E.A."/>
            <person name="Ravin N.V."/>
        </authorList>
    </citation>
    <scope>NUCLEOTIDE SEQUENCE [LARGE SCALE GENOMIC DNA]</scope>
    <source>
        <strain evidence="4">JCM 17771 / P3M-2</strain>
    </source>
</reference>
<name>I7A451_MELRP</name>
<dbReference type="HOGENOM" id="CLU_010194_9_0_10"/>
<dbReference type="PANTHER" id="PTHR42879">
    <property type="entry name" value="3-OXOACYL-(ACYL-CARRIER-PROTEIN) REDUCTASE"/>
    <property type="match status" value="1"/>
</dbReference>
<dbReference type="Gene3D" id="3.40.50.720">
    <property type="entry name" value="NAD(P)-binding Rossmann-like Domain"/>
    <property type="match status" value="1"/>
</dbReference>
<dbReference type="PRINTS" id="PR00081">
    <property type="entry name" value="GDHRDH"/>
</dbReference>
<dbReference type="RefSeq" id="WP_014857398.1">
    <property type="nucleotide sequence ID" value="NC_018178.1"/>
</dbReference>
<dbReference type="InterPro" id="IPR036291">
    <property type="entry name" value="NAD(P)-bd_dom_sf"/>
</dbReference>
<dbReference type="InterPro" id="IPR002347">
    <property type="entry name" value="SDR_fam"/>
</dbReference>
<dbReference type="STRING" id="1191523.MROS_2738"/>
<dbReference type="Proteomes" id="UP000009011">
    <property type="component" value="Chromosome"/>
</dbReference>
<proteinExistence type="inferred from homology"/>
<organism evidence="3 4">
    <name type="scientific">Melioribacter roseus (strain DSM 23840 / JCM 17771 / VKM B-2668 / P3M-2)</name>
    <dbReference type="NCBI Taxonomy" id="1191523"/>
    <lineage>
        <taxon>Bacteria</taxon>
        <taxon>Pseudomonadati</taxon>
        <taxon>Ignavibacteriota</taxon>
        <taxon>Ignavibacteria</taxon>
        <taxon>Ignavibacteriales</taxon>
        <taxon>Melioribacteraceae</taxon>
        <taxon>Melioribacter</taxon>
    </lineage>
</organism>
<evidence type="ECO:0000256" key="1">
    <source>
        <dbReference type="ARBA" id="ARBA00006484"/>
    </source>
</evidence>
<dbReference type="EMBL" id="CP003557">
    <property type="protein sequence ID" value="AFN75968.1"/>
    <property type="molecule type" value="Genomic_DNA"/>
</dbReference>
<keyword evidence="4" id="KW-1185">Reference proteome</keyword>
<dbReference type="PRINTS" id="PR00080">
    <property type="entry name" value="SDRFAMILY"/>
</dbReference>
<sequence length="234" mass="26425">MKMLENKWALVTGASRGIGRQIAKGLSERKCNLILHARKKENLTKIKEDLSESGIQIHCVEAELSDSKALDKMVKEIMENIGAIDILYNNAAIMSKYKEDFFSISIEHYKEIFEVNVWAVIKLCSEFAPQMREKKWGRIINVTSGIENQPQLAPYSISKAAIDKYTKDIAGELKKDNVLVNLLDPGWLKTDLGGKNAWFEVETVLPGALVPALLDDYSTAGELFRAQDYKMLER</sequence>
<evidence type="ECO:0000256" key="2">
    <source>
        <dbReference type="RuleBase" id="RU000363"/>
    </source>
</evidence>
<dbReference type="Pfam" id="PF00106">
    <property type="entry name" value="adh_short"/>
    <property type="match status" value="1"/>
</dbReference>
<dbReference type="KEGG" id="mro:MROS_2738"/>
<dbReference type="CDD" id="cd05233">
    <property type="entry name" value="SDR_c"/>
    <property type="match status" value="1"/>
</dbReference>
<dbReference type="PATRIC" id="fig|1191523.3.peg.2876"/>
<evidence type="ECO:0000313" key="3">
    <source>
        <dbReference type="EMBL" id="AFN75968.1"/>
    </source>
</evidence>
<dbReference type="eggNOG" id="COG0300">
    <property type="taxonomic scope" value="Bacteria"/>
</dbReference>
<comment type="similarity">
    <text evidence="1 2">Belongs to the short-chain dehydrogenases/reductases (SDR) family.</text>
</comment>
<gene>
    <name evidence="3" type="ordered locus">MROS_2738</name>
</gene>
<evidence type="ECO:0000313" key="4">
    <source>
        <dbReference type="Proteomes" id="UP000009011"/>
    </source>
</evidence>
<dbReference type="SUPFAM" id="SSF51735">
    <property type="entry name" value="NAD(P)-binding Rossmann-fold domains"/>
    <property type="match status" value="1"/>
</dbReference>
<dbReference type="OrthoDB" id="9804774at2"/>